<evidence type="ECO:0000313" key="2">
    <source>
        <dbReference type="Proteomes" id="UP001158576"/>
    </source>
</evidence>
<name>A0ABN7RUH1_OIKDI</name>
<keyword evidence="2" id="KW-1185">Reference proteome</keyword>
<accession>A0ABN7RUH1</accession>
<proteinExistence type="predicted"/>
<protein>
    <submittedName>
        <fullName evidence="1">Oidioi.mRNA.OKI2018_I69.PAR.g10506.t1.cds</fullName>
    </submittedName>
</protein>
<organism evidence="1 2">
    <name type="scientific">Oikopleura dioica</name>
    <name type="common">Tunicate</name>
    <dbReference type="NCBI Taxonomy" id="34765"/>
    <lineage>
        <taxon>Eukaryota</taxon>
        <taxon>Metazoa</taxon>
        <taxon>Chordata</taxon>
        <taxon>Tunicata</taxon>
        <taxon>Appendicularia</taxon>
        <taxon>Copelata</taxon>
        <taxon>Oikopleuridae</taxon>
        <taxon>Oikopleura</taxon>
    </lineage>
</organism>
<sequence length="494" mass="55632">MKILKFGIPVYVLAGKKKDQEKEARSACSNSELFLGHGSFIDCTNGFNKGSKCHYVCNPGYEFVCSTKNQRSLFKCKCKGSDCKWKGQTGCCEPNDVASDILCPEADAEIDFETGTEVMFDFYYKSAKPSGITFSIADTEKSNGNGGTDGLTPWHAEVQGRNGNMEIFMNSNDDVSLFEIMPEARPFLIENLTNIVASYAHLSLTVKPDYFGWNDNRHEDHNWELNREGFISSKYLFAMDGRTYIPNYGTGKEDKALYLGMNQVVYPYDTGNIGMGLCRACITIRRKCNDAELEVDLTTGQTWGFPTSNVDWYRPLKKSALVAGGCSMQGVLKFTTSTIKKMKMRFFYGDVDIAGTHMILADSPNGEGFGNDWANKYRAQIHAWNKELAQYVALHENWPNGVQGGHRLYTGTRLRNFYENGATYDITLEDRVFSYSNNDGHSGSKMNPWMFRMNNKKIKSEPLDEDIYLGLNRVPRDGKDGKNSGLCHVCIWID</sequence>
<evidence type="ECO:0000313" key="1">
    <source>
        <dbReference type="EMBL" id="CAG5083944.1"/>
    </source>
</evidence>
<reference evidence="1 2" key="1">
    <citation type="submission" date="2021-04" db="EMBL/GenBank/DDBJ databases">
        <authorList>
            <person name="Bliznina A."/>
        </authorList>
    </citation>
    <scope>NUCLEOTIDE SEQUENCE [LARGE SCALE GENOMIC DNA]</scope>
</reference>
<gene>
    <name evidence="1" type="ORF">OKIOD_LOCUS2064</name>
</gene>
<dbReference type="EMBL" id="OU015568">
    <property type="protein sequence ID" value="CAG5083944.1"/>
    <property type="molecule type" value="Genomic_DNA"/>
</dbReference>
<dbReference type="Proteomes" id="UP001158576">
    <property type="component" value="Chromosome PAR"/>
</dbReference>